<evidence type="ECO:0000313" key="1">
    <source>
        <dbReference type="EMBL" id="SLM84717.1"/>
    </source>
</evidence>
<gene>
    <name evidence="1" type="ORF">FM121_01395</name>
</gene>
<dbReference type="GO" id="GO:0050002">
    <property type="term" value="F:D-proline reductase activity"/>
    <property type="evidence" value="ECO:0007669"/>
    <property type="project" value="UniProtKB-EC"/>
</dbReference>
<proteinExistence type="predicted"/>
<dbReference type="AlphaFoldDB" id="A0A1X6WKD8"/>
<dbReference type="InterPro" id="IPR031000">
    <property type="entry name" value="D_pro_red_PrdD"/>
</dbReference>
<dbReference type="EMBL" id="FWFD01000003">
    <property type="protein sequence ID" value="SLM84717.1"/>
    <property type="molecule type" value="Genomic_DNA"/>
</dbReference>
<name>A0A1X6WKD8_9ENTE</name>
<accession>A0A1X6WKD8</accession>
<dbReference type="InterPro" id="IPR015417">
    <property type="entry name" value="Gly_reductase_pB_sua/b"/>
</dbReference>
<dbReference type="Pfam" id="PF09338">
    <property type="entry name" value="Gly_reductase"/>
    <property type="match status" value="1"/>
</dbReference>
<reference evidence="2" key="1">
    <citation type="submission" date="2017-02" db="EMBL/GenBank/DDBJ databases">
        <authorList>
            <person name="Dridi B."/>
        </authorList>
    </citation>
    <scope>NUCLEOTIDE SEQUENCE [LARGE SCALE GENOMIC DNA]</scope>
    <source>
        <strain evidence="2">bH819</strain>
    </source>
</reference>
<organism evidence="1 2">
    <name type="scientific">Vagococcus fluvialis bH819</name>
    <dbReference type="NCBI Taxonomy" id="1255619"/>
    <lineage>
        <taxon>Bacteria</taxon>
        <taxon>Bacillati</taxon>
        <taxon>Bacillota</taxon>
        <taxon>Bacilli</taxon>
        <taxon>Lactobacillales</taxon>
        <taxon>Enterococcaceae</taxon>
        <taxon>Vagococcus</taxon>
    </lineage>
</organism>
<dbReference type="Proteomes" id="UP000195918">
    <property type="component" value="Unassembled WGS sequence"/>
</dbReference>
<protein>
    <submittedName>
        <fullName evidence="1">D-proline reductase, 45 kDa subunit / D-proline reductase, 23 kDa subunit</fullName>
        <ecNumber evidence="1">1.21.4.1</ecNumber>
    </submittedName>
</protein>
<sequence>MMTDRELKIKAFHMRKVTSGDTFQLDPNALQIKATHTFSEPNIKQMTIQLLSPNQHHVETNTIMDIIPISTKVLGKIGEGITHTLTGVCVVLTGAIEAGEQMHEFGSSEGILSENLKLNRVGTPLDTDYIIHIDILAHQGVGFTRELCLKMFEMTDNYIQEIRDSLKMMEGRVATEVHTFVEKFNEGKPRVVLVKQVAGQGAMYDNLIFPDEPSGFSGGTSIIDMNNVPIIISPNEYRDGAIRAMV</sequence>
<dbReference type="NCBIfam" id="TIGR04482">
    <property type="entry name" value="D_pro_red_PrdD"/>
    <property type="match status" value="1"/>
</dbReference>
<dbReference type="EC" id="1.21.4.1" evidence="1"/>
<keyword evidence="1" id="KW-0560">Oxidoreductase</keyword>
<evidence type="ECO:0000313" key="2">
    <source>
        <dbReference type="Proteomes" id="UP000195918"/>
    </source>
</evidence>
<keyword evidence="2" id="KW-1185">Reference proteome</keyword>